<dbReference type="OrthoDB" id="5987200at2759"/>
<dbReference type="AlphaFoldDB" id="A0A6S7I7N6"/>
<dbReference type="EMBL" id="CACRXK020008445">
    <property type="protein sequence ID" value="CAB4014785.1"/>
    <property type="molecule type" value="Genomic_DNA"/>
</dbReference>
<comment type="similarity">
    <text evidence="1">Belongs to the peptidase C1 family.</text>
</comment>
<dbReference type="FunFam" id="3.90.70.10:FF:000332">
    <property type="entry name" value="Cathepsin L1"/>
    <property type="match status" value="1"/>
</dbReference>
<dbReference type="InterPro" id="IPR025661">
    <property type="entry name" value="Pept_asp_AS"/>
</dbReference>
<dbReference type="InterPro" id="IPR025660">
    <property type="entry name" value="Pept_his_AS"/>
</dbReference>
<proteinExistence type="inferred from homology"/>
<accession>A0A6S7I7N6</accession>
<name>A0A6S7I7N6_PARCT</name>
<dbReference type="Proteomes" id="UP001152795">
    <property type="component" value="Unassembled WGS sequence"/>
</dbReference>
<dbReference type="GO" id="GO:0006508">
    <property type="term" value="P:proteolysis"/>
    <property type="evidence" value="ECO:0007669"/>
    <property type="project" value="InterPro"/>
</dbReference>
<dbReference type="PROSITE" id="PS00640">
    <property type="entry name" value="THIOL_PROTEASE_ASN"/>
    <property type="match status" value="1"/>
</dbReference>
<dbReference type="SMART" id="SM00645">
    <property type="entry name" value="Pept_C1"/>
    <property type="match status" value="1"/>
</dbReference>
<comment type="caution">
    <text evidence="3">The sequence shown here is derived from an EMBL/GenBank/DDBJ whole genome shotgun (WGS) entry which is preliminary data.</text>
</comment>
<evidence type="ECO:0000313" key="3">
    <source>
        <dbReference type="EMBL" id="CAB4014785.1"/>
    </source>
</evidence>
<dbReference type="InterPro" id="IPR039417">
    <property type="entry name" value="Peptidase_C1A_papain-like"/>
</dbReference>
<evidence type="ECO:0000256" key="1">
    <source>
        <dbReference type="ARBA" id="ARBA00008455"/>
    </source>
</evidence>
<feature type="non-terminal residue" evidence="3">
    <location>
        <position position="178"/>
    </location>
</feature>
<evidence type="ECO:0000313" key="4">
    <source>
        <dbReference type="Proteomes" id="UP001152795"/>
    </source>
</evidence>
<organism evidence="3 4">
    <name type="scientific">Paramuricea clavata</name>
    <name type="common">Red gorgonian</name>
    <name type="synonym">Violescent sea-whip</name>
    <dbReference type="NCBI Taxonomy" id="317549"/>
    <lineage>
        <taxon>Eukaryota</taxon>
        <taxon>Metazoa</taxon>
        <taxon>Cnidaria</taxon>
        <taxon>Anthozoa</taxon>
        <taxon>Octocorallia</taxon>
        <taxon>Malacalcyonacea</taxon>
        <taxon>Plexauridae</taxon>
        <taxon>Paramuricea</taxon>
    </lineage>
</organism>
<sequence length="178" mass="19761">VLVVLVGRLVLQDHSKDNILRKQEIWLPSVNKILLTVRFEYGIDTEESYPYTGVQSIFCSYSGATIGATCSGYVDIEQYSESQLHSAVATVGPISTAIDADHRNFQLYHSGVYDEPDCSSTELDHGVLVVGYGTLNGKDYWLVKNSWGPHWGMEGYIMMSRNKDNQCGIATLASYPLV</sequence>
<keyword evidence="4" id="KW-1185">Reference proteome</keyword>
<dbReference type="InterPro" id="IPR038765">
    <property type="entry name" value="Papain-like_cys_pep_sf"/>
</dbReference>
<protein>
    <submittedName>
        <fullName evidence="3">Cathepsin L1-like</fullName>
    </submittedName>
</protein>
<dbReference type="InterPro" id="IPR013128">
    <property type="entry name" value="Peptidase_C1A"/>
</dbReference>
<dbReference type="Pfam" id="PF00112">
    <property type="entry name" value="Peptidase_C1"/>
    <property type="match status" value="1"/>
</dbReference>
<dbReference type="InterPro" id="IPR000668">
    <property type="entry name" value="Peptidase_C1A_C"/>
</dbReference>
<dbReference type="PANTHER" id="PTHR12411">
    <property type="entry name" value="CYSTEINE PROTEASE FAMILY C1-RELATED"/>
    <property type="match status" value="1"/>
</dbReference>
<dbReference type="CDD" id="cd02248">
    <property type="entry name" value="Peptidase_C1A"/>
    <property type="match status" value="1"/>
</dbReference>
<dbReference type="SUPFAM" id="SSF54001">
    <property type="entry name" value="Cysteine proteinases"/>
    <property type="match status" value="1"/>
</dbReference>
<dbReference type="GO" id="GO:0008234">
    <property type="term" value="F:cysteine-type peptidase activity"/>
    <property type="evidence" value="ECO:0007669"/>
    <property type="project" value="InterPro"/>
</dbReference>
<gene>
    <name evidence="3" type="ORF">PACLA_8A019450</name>
</gene>
<reference evidence="3" key="1">
    <citation type="submission" date="2020-04" db="EMBL/GenBank/DDBJ databases">
        <authorList>
            <person name="Alioto T."/>
            <person name="Alioto T."/>
            <person name="Gomez Garrido J."/>
        </authorList>
    </citation>
    <scope>NUCLEOTIDE SEQUENCE</scope>
    <source>
        <strain evidence="3">A484AB</strain>
    </source>
</reference>
<dbReference type="PROSITE" id="PS00639">
    <property type="entry name" value="THIOL_PROTEASE_HIS"/>
    <property type="match status" value="1"/>
</dbReference>
<evidence type="ECO:0000256" key="2">
    <source>
        <dbReference type="ARBA" id="ARBA00023157"/>
    </source>
</evidence>
<keyword evidence="2" id="KW-1015">Disulfide bond</keyword>
<dbReference type="Gene3D" id="3.90.70.10">
    <property type="entry name" value="Cysteine proteinases"/>
    <property type="match status" value="1"/>
</dbReference>